<feature type="compositionally biased region" description="Basic and acidic residues" evidence="2">
    <location>
        <begin position="102"/>
        <end position="182"/>
    </location>
</feature>
<dbReference type="Proteomes" id="UP000827284">
    <property type="component" value="Unassembled WGS sequence"/>
</dbReference>
<feature type="compositionally biased region" description="Basic and acidic residues" evidence="2">
    <location>
        <begin position="56"/>
        <end position="76"/>
    </location>
</feature>
<evidence type="ECO:0000256" key="3">
    <source>
        <dbReference type="SAM" id="SignalP"/>
    </source>
</evidence>
<feature type="compositionally biased region" description="Low complexity" evidence="2">
    <location>
        <begin position="351"/>
        <end position="369"/>
    </location>
</feature>
<dbReference type="OrthoDB" id="2269410at2759"/>
<feature type="region of interest" description="Disordered" evidence="2">
    <location>
        <begin position="17"/>
        <end position="197"/>
    </location>
</feature>
<evidence type="ECO:0000256" key="2">
    <source>
        <dbReference type="SAM" id="MobiDB-lite"/>
    </source>
</evidence>
<dbReference type="PANTHER" id="PTHR40633:SF1">
    <property type="entry name" value="GPI ANCHORED SERINE-THREONINE RICH PROTEIN (AFU_ORTHOLOGUE AFUA_1G03630)"/>
    <property type="match status" value="1"/>
</dbReference>
<evidence type="ECO:0000313" key="6">
    <source>
        <dbReference type="Proteomes" id="UP000827284"/>
    </source>
</evidence>
<feature type="region of interest" description="Disordered" evidence="2">
    <location>
        <begin position="314"/>
        <end position="369"/>
    </location>
</feature>
<feature type="compositionally biased region" description="Basic and acidic residues" evidence="2">
    <location>
        <begin position="20"/>
        <end position="49"/>
    </location>
</feature>
<dbReference type="PANTHER" id="PTHR40633">
    <property type="entry name" value="MATRIX PROTEIN, PUTATIVE (AFU_ORTHOLOGUE AFUA_8G05410)-RELATED"/>
    <property type="match status" value="1"/>
</dbReference>
<evidence type="ECO:0000256" key="1">
    <source>
        <dbReference type="ARBA" id="ARBA00022729"/>
    </source>
</evidence>
<gene>
    <name evidence="5" type="ORF">EMPS_06489</name>
</gene>
<comment type="caution">
    <text evidence="5">The sequence shown here is derived from an EMBL/GenBank/DDBJ whole genome shotgun (WGS) entry which is preliminary data.</text>
</comment>
<dbReference type="AlphaFoldDB" id="A0A9P3HCN7"/>
<dbReference type="InterPro" id="IPR052982">
    <property type="entry name" value="SRP1/TIP1-like"/>
</dbReference>
<sequence>MKIITLSAVLCLAAAAAAKSDVHHPSIIEPGSLDKRTFDAVGRHEDQHKSSKHKEHGVEAHNDGGKKSRDRSHKDDHEEEDDEKEDEKEKKGGKSDEEDDDDKKKKGDDKKKDDDDKKDDSDEKKKSGDDDKKKGGDDKKKEGDDDKKKGGDDKKTGGEGKDASKKGSDGKPAVGKDAKPIVDGKNGVVPNPTTNPNIPRDYANPLWLVQPFGGSVWEQGRAYVISWGPNPDPIYSKNLQAKAPVDIRLMRGPPEKLSEIQLLKTGVDSSVHMFQWTVPATVPLAKDYSIRITHAGDLDTYSHYFEIVKAGDPRSTKSNVGEPLQMPKKGDSPQSLNKGPIKPAAPPNPLPGDKAATPPDAAKPAKPVNAADSMSPNIMAFALTLFGAVYFL</sequence>
<feature type="domain" description="Yeast cell wall synthesis Kre9/Knh1-like N-terminal" evidence="4">
    <location>
        <begin position="211"/>
        <end position="307"/>
    </location>
</feature>
<dbReference type="EMBL" id="BQFW01000008">
    <property type="protein sequence ID" value="GJJ74131.1"/>
    <property type="molecule type" value="Genomic_DNA"/>
</dbReference>
<keyword evidence="6" id="KW-1185">Reference proteome</keyword>
<feature type="chain" id="PRO_5040226909" description="Yeast cell wall synthesis Kre9/Knh1-like N-terminal domain-containing protein" evidence="3">
    <location>
        <begin position="19"/>
        <end position="392"/>
    </location>
</feature>
<feature type="compositionally biased region" description="Low complexity" evidence="2">
    <location>
        <begin position="188"/>
        <end position="197"/>
    </location>
</feature>
<evidence type="ECO:0000313" key="5">
    <source>
        <dbReference type="EMBL" id="GJJ74131.1"/>
    </source>
</evidence>
<feature type="signal peptide" evidence="3">
    <location>
        <begin position="1"/>
        <end position="18"/>
    </location>
</feature>
<protein>
    <recommendedName>
        <fullName evidence="4">Yeast cell wall synthesis Kre9/Knh1-like N-terminal domain-containing protein</fullName>
    </recommendedName>
</protein>
<feature type="compositionally biased region" description="Acidic residues" evidence="2">
    <location>
        <begin position="77"/>
        <end position="86"/>
    </location>
</feature>
<reference evidence="5" key="2">
    <citation type="journal article" date="2022" name="Microbiol. Resour. Announc.">
        <title>Whole-Genome Sequence of Entomortierella parvispora E1425, a Mucoromycotan Fungus Associated with Burkholderiaceae-Related Endosymbiotic Bacteria.</title>
        <authorList>
            <person name="Herlambang A."/>
            <person name="Guo Y."/>
            <person name="Takashima Y."/>
            <person name="Narisawa K."/>
            <person name="Ohta H."/>
            <person name="Nishizawa T."/>
        </authorList>
    </citation>
    <scope>NUCLEOTIDE SEQUENCE</scope>
    <source>
        <strain evidence="5">E1425</strain>
    </source>
</reference>
<dbReference type="Pfam" id="PF10342">
    <property type="entry name" value="Kre9_KNH"/>
    <property type="match status" value="1"/>
</dbReference>
<name>A0A9P3HCN7_9FUNG</name>
<accession>A0A9P3HCN7</accession>
<dbReference type="InterPro" id="IPR018466">
    <property type="entry name" value="Kre9/Knh1-like_N"/>
</dbReference>
<organism evidence="5 6">
    <name type="scientific">Entomortierella parvispora</name>
    <dbReference type="NCBI Taxonomy" id="205924"/>
    <lineage>
        <taxon>Eukaryota</taxon>
        <taxon>Fungi</taxon>
        <taxon>Fungi incertae sedis</taxon>
        <taxon>Mucoromycota</taxon>
        <taxon>Mortierellomycotina</taxon>
        <taxon>Mortierellomycetes</taxon>
        <taxon>Mortierellales</taxon>
        <taxon>Mortierellaceae</taxon>
        <taxon>Entomortierella</taxon>
    </lineage>
</organism>
<evidence type="ECO:0000259" key="4">
    <source>
        <dbReference type="Pfam" id="PF10342"/>
    </source>
</evidence>
<proteinExistence type="predicted"/>
<reference evidence="5" key="1">
    <citation type="submission" date="2021-11" db="EMBL/GenBank/DDBJ databases">
        <authorList>
            <person name="Herlambang A."/>
            <person name="Guo Y."/>
            <person name="Takashima Y."/>
            <person name="Nishizawa T."/>
        </authorList>
    </citation>
    <scope>NUCLEOTIDE SEQUENCE</scope>
    <source>
        <strain evidence="5">E1425</strain>
    </source>
</reference>
<keyword evidence="1 3" id="KW-0732">Signal</keyword>